<evidence type="ECO:0000313" key="1">
    <source>
        <dbReference type="EMBL" id="KKM14692.1"/>
    </source>
</evidence>
<reference evidence="1" key="1">
    <citation type="journal article" date="2015" name="Nature">
        <title>Complex archaea that bridge the gap between prokaryotes and eukaryotes.</title>
        <authorList>
            <person name="Spang A."/>
            <person name="Saw J.H."/>
            <person name="Jorgensen S.L."/>
            <person name="Zaremba-Niedzwiedzka K."/>
            <person name="Martijn J."/>
            <person name="Lind A.E."/>
            <person name="van Eijk R."/>
            <person name="Schleper C."/>
            <person name="Guy L."/>
            <person name="Ettema T.J."/>
        </authorList>
    </citation>
    <scope>NUCLEOTIDE SEQUENCE</scope>
</reference>
<name>A0A0F9HHS6_9ZZZZ</name>
<comment type="caution">
    <text evidence="1">The sequence shown here is derived from an EMBL/GenBank/DDBJ whole genome shotgun (WGS) entry which is preliminary data.</text>
</comment>
<sequence length="83" mass="9775">MPYFTLSNTSDDCCIDHTQAELDIANEELRRRSDEIVFKSINLHAILNLPLCSLREFTDWEEREALRVLEWVAEKRTAVPWIP</sequence>
<gene>
    <name evidence="1" type="ORF">LCGC14_1703590</name>
</gene>
<protein>
    <submittedName>
        <fullName evidence="1">Uncharacterized protein</fullName>
    </submittedName>
</protein>
<accession>A0A0F9HHS6</accession>
<dbReference type="AlphaFoldDB" id="A0A0F9HHS6"/>
<proteinExistence type="predicted"/>
<dbReference type="EMBL" id="LAZR01015088">
    <property type="protein sequence ID" value="KKM14692.1"/>
    <property type="molecule type" value="Genomic_DNA"/>
</dbReference>
<organism evidence="1">
    <name type="scientific">marine sediment metagenome</name>
    <dbReference type="NCBI Taxonomy" id="412755"/>
    <lineage>
        <taxon>unclassified sequences</taxon>
        <taxon>metagenomes</taxon>
        <taxon>ecological metagenomes</taxon>
    </lineage>
</organism>